<dbReference type="InterPro" id="IPR001789">
    <property type="entry name" value="Sig_transdc_resp-reg_receiver"/>
</dbReference>
<proteinExistence type="predicted"/>
<gene>
    <name evidence="3" type="ORF">FHS99_003454</name>
</gene>
<dbReference type="SMART" id="SM00448">
    <property type="entry name" value="REC"/>
    <property type="match status" value="1"/>
</dbReference>
<reference evidence="3 4" key="1">
    <citation type="submission" date="2020-08" db="EMBL/GenBank/DDBJ databases">
        <title>Genomic Encyclopedia of Type Strains, Phase IV (KMG-IV): sequencing the most valuable type-strain genomes for metagenomic binning, comparative biology and taxonomic classification.</title>
        <authorList>
            <person name="Goeker M."/>
        </authorList>
    </citation>
    <scope>NUCLEOTIDE SEQUENCE [LARGE SCALE GENOMIC DNA]</scope>
    <source>
        <strain evidence="3 4">DSM 103336</strain>
    </source>
</reference>
<dbReference type="GO" id="GO:0000160">
    <property type="term" value="P:phosphorelay signal transduction system"/>
    <property type="evidence" value="ECO:0007669"/>
    <property type="project" value="InterPro"/>
</dbReference>
<dbReference type="PROSITE" id="PS50110">
    <property type="entry name" value="RESPONSE_REGULATORY"/>
    <property type="match status" value="1"/>
</dbReference>
<dbReference type="Gene3D" id="3.40.50.2300">
    <property type="match status" value="1"/>
</dbReference>
<name>A0A7W9BVS0_9SPHN</name>
<accession>A0A7W9BVS0</accession>
<evidence type="ECO:0000313" key="4">
    <source>
        <dbReference type="Proteomes" id="UP000546701"/>
    </source>
</evidence>
<feature type="modified residue" description="4-aspartylphosphate" evidence="1">
    <location>
        <position position="59"/>
    </location>
</feature>
<evidence type="ECO:0000259" key="2">
    <source>
        <dbReference type="PROSITE" id="PS50110"/>
    </source>
</evidence>
<dbReference type="AlphaFoldDB" id="A0A7W9BVS0"/>
<comment type="caution">
    <text evidence="3">The sequence shown here is derived from an EMBL/GenBank/DDBJ whole genome shotgun (WGS) entry which is preliminary data.</text>
</comment>
<dbReference type="Proteomes" id="UP000546701">
    <property type="component" value="Unassembled WGS sequence"/>
</dbReference>
<evidence type="ECO:0000313" key="3">
    <source>
        <dbReference type="EMBL" id="MBB5730946.1"/>
    </source>
</evidence>
<sequence>MSNTALTGRRILVVEDDFILGLDLATMLEQAGAKVVGPVMTVQEALDALDPLPDIGTLDVQLGDETSFPVADALAQRGIPFVFATGAATMIPAEHQSGPLCQKPVSNSAVMKALSEALAA</sequence>
<dbReference type="SUPFAM" id="SSF52172">
    <property type="entry name" value="CheY-like"/>
    <property type="match status" value="1"/>
</dbReference>
<organism evidence="3 4">
    <name type="scientific">Sphingomonas prati</name>
    <dbReference type="NCBI Taxonomy" id="1843237"/>
    <lineage>
        <taxon>Bacteria</taxon>
        <taxon>Pseudomonadati</taxon>
        <taxon>Pseudomonadota</taxon>
        <taxon>Alphaproteobacteria</taxon>
        <taxon>Sphingomonadales</taxon>
        <taxon>Sphingomonadaceae</taxon>
        <taxon>Sphingomonas</taxon>
    </lineage>
</organism>
<feature type="domain" description="Response regulatory" evidence="2">
    <location>
        <begin position="10"/>
        <end position="118"/>
    </location>
</feature>
<evidence type="ECO:0000256" key="1">
    <source>
        <dbReference type="PROSITE-ProRule" id="PRU00169"/>
    </source>
</evidence>
<dbReference type="InterPro" id="IPR011006">
    <property type="entry name" value="CheY-like_superfamily"/>
</dbReference>
<keyword evidence="4" id="KW-1185">Reference proteome</keyword>
<protein>
    <submittedName>
        <fullName evidence="3">CheY-like chemotaxis protein</fullName>
    </submittedName>
</protein>
<dbReference type="EMBL" id="JACIJR010000012">
    <property type="protein sequence ID" value="MBB5730946.1"/>
    <property type="molecule type" value="Genomic_DNA"/>
</dbReference>
<dbReference type="RefSeq" id="WP_157177932.1">
    <property type="nucleotide sequence ID" value="NZ_BMJP01000010.1"/>
</dbReference>
<dbReference type="OrthoDB" id="582170at2"/>
<keyword evidence="1" id="KW-0597">Phosphoprotein</keyword>